<dbReference type="Proteomes" id="UP000222862">
    <property type="component" value="Unassembled WGS sequence"/>
</dbReference>
<reference evidence="1 2" key="1">
    <citation type="submission" date="2017-06" db="EMBL/GenBank/DDBJ databases">
        <title>Genome sequencing of Fusobacterium nucleatum subsp. polymorphum KCOM 1232 (=ChDC F37).</title>
        <authorList>
            <person name="Kook J.-K."/>
            <person name="Park S.-N."/>
            <person name="Lim Y.K."/>
            <person name="Roh H."/>
        </authorList>
    </citation>
    <scope>NUCLEOTIDE SEQUENCE [LARGE SCALE GENOMIC DNA]</scope>
    <source>
        <strain evidence="2">KCOM 1232 ( ChDC F37)</strain>
    </source>
</reference>
<protein>
    <submittedName>
        <fullName evidence="1">Uncharacterized protein</fullName>
    </submittedName>
</protein>
<proteinExistence type="predicted"/>
<comment type="caution">
    <text evidence="1">The sequence shown here is derived from an EMBL/GenBank/DDBJ whole genome shotgun (WGS) entry which is preliminary data.</text>
</comment>
<name>A0A2B7YNI8_FUSNP</name>
<dbReference type="EMBL" id="NJGI01000001">
    <property type="protein sequence ID" value="PGH22412.1"/>
    <property type="molecule type" value="Genomic_DNA"/>
</dbReference>
<dbReference type="AlphaFoldDB" id="A0A2B7YNI8"/>
<accession>A0A2B7YNI8</accession>
<evidence type="ECO:0000313" key="1">
    <source>
        <dbReference type="EMBL" id="PGH22412.1"/>
    </source>
</evidence>
<gene>
    <name evidence="1" type="ORF">RN96_04550</name>
</gene>
<evidence type="ECO:0000313" key="2">
    <source>
        <dbReference type="Proteomes" id="UP000222862"/>
    </source>
</evidence>
<dbReference type="RefSeq" id="WP_098702481.1">
    <property type="nucleotide sequence ID" value="NZ_NJGI01000001.1"/>
</dbReference>
<sequence length="130" mass="15351">MKKENKDEIKEPIEEKKVSNIVNYGKDGDIIAVETVGTFRNMMNYYNKPRETVRVLSDAKAFETVKIHYSFEEMPEFELILAQTLKITLENKEVDKTAENLMKFFDKEPYTFQKILDEIKKNSENRGFKI</sequence>
<organism evidence="1 2">
    <name type="scientific">Fusobacterium nucleatum subsp. polymorphum</name>
    <name type="common">Fusobacterium polymorphum</name>
    <dbReference type="NCBI Taxonomy" id="76857"/>
    <lineage>
        <taxon>Bacteria</taxon>
        <taxon>Fusobacteriati</taxon>
        <taxon>Fusobacteriota</taxon>
        <taxon>Fusobacteriia</taxon>
        <taxon>Fusobacteriales</taxon>
        <taxon>Fusobacteriaceae</taxon>
        <taxon>Fusobacterium</taxon>
    </lineage>
</organism>